<dbReference type="PROSITE" id="PS50977">
    <property type="entry name" value="HTH_TETR_2"/>
    <property type="match status" value="1"/>
</dbReference>
<keyword evidence="2 3" id="KW-0238">DNA-binding</keyword>
<keyword evidence="1" id="KW-0678">Repressor</keyword>
<dbReference type="PRINTS" id="PR00455">
    <property type="entry name" value="HTHTETR"/>
</dbReference>
<dbReference type="eggNOG" id="COG1309">
    <property type="taxonomic scope" value="Bacteria"/>
</dbReference>
<protein>
    <submittedName>
        <fullName evidence="5">Transcriptional regulator (TetR/AcrR family)</fullName>
    </submittedName>
</protein>
<dbReference type="RefSeq" id="WP_011067164.1">
    <property type="nucleotide sequence ID" value="NC_004193.1"/>
</dbReference>
<evidence type="ECO:0000256" key="2">
    <source>
        <dbReference type="ARBA" id="ARBA00023125"/>
    </source>
</evidence>
<evidence type="ECO:0000259" key="4">
    <source>
        <dbReference type="PROSITE" id="PS50977"/>
    </source>
</evidence>
<organism evidence="5 6">
    <name type="scientific">Oceanobacillus iheyensis (strain DSM 14371 / CIP 107618 / JCM 11309 / KCTC 3954 / HTE831)</name>
    <dbReference type="NCBI Taxonomy" id="221109"/>
    <lineage>
        <taxon>Bacteria</taxon>
        <taxon>Bacillati</taxon>
        <taxon>Bacillota</taxon>
        <taxon>Bacilli</taxon>
        <taxon>Bacillales</taxon>
        <taxon>Bacillaceae</taxon>
        <taxon>Oceanobacillus</taxon>
    </lineage>
</organism>
<dbReference type="Gene3D" id="1.10.357.10">
    <property type="entry name" value="Tetracycline Repressor, domain 2"/>
    <property type="match status" value="1"/>
</dbReference>
<evidence type="ECO:0000313" key="6">
    <source>
        <dbReference type="Proteomes" id="UP000000822"/>
    </source>
</evidence>
<evidence type="ECO:0000256" key="3">
    <source>
        <dbReference type="PROSITE-ProRule" id="PRU00335"/>
    </source>
</evidence>
<dbReference type="InterPro" id="IPR050624">
    <property type="entry name" value="HTH-type_Tx_Regulator"/>
</dbReference>
<name>Q8EMS1_OCEIH</name>
<feature type="domain" description="HTH tetR-type" evidence="4">
    <location>
        <begin position="2"/>
        <end position="62"/>
    </location>
</feature>
<dbReference type="SUPFAM" id="SSF46689">
    <property type="entry name" value="Homeodomain-like"/>
    <property type="match status" value="1"/>
</dbReference>
<dbReference type="PANTHER" id="PTHR43479:SF22">
    <property type="entry name" value="TRANSCRIPTIONAL REGULATOR, TETR FAMILY"/>
    <property type="match status" value="1"/>
</dbReference>
<dbReference type="PhylomeDB" id="Q8EMS1"/>
<dbReference type="OrthoDB" id="9812993at2"/>
<sequence>MNHKKKQIIEAAQSLFIKKGFTSTSIQDILDVASISKGTFYNHFTSKNECLIELLQLIREEIVYERKLLATSKEASDKTVFIKQIAVRFHIDKKHNLLALFSSLPTPSTEDDELHIYINTQYLQEIVWIADRLTSIYGEFMKKHAFDYAVSFLGNLHFTSKVMYDVKPRALNVETIINFSISQLDKIIHTHSDDKPILFQTEYFHPYLEKPECSLKEFKLEMKQILKSLEQQIDHTNEPKTKHFIDFLYEELETEESRMFLLESVIQSLIHAVEGTDNERNARHLLTLLSYMEMEKQT</sequence>
<evidence type="ECO:0000313" key="5">
    <source>
        <dbReference type="EMBL" id="BAC14726.1"/>
    </source>
</evidence>
<dbReference type="HOGENOM" id="CLU_063824_1_0_9"/>
<reference evidence="5 6" key="2">
    <citation type="journal article" date="2002" name="Nucleic Acids Res.">
        <title>Genome sequence of Oceanobacillus iheyensis isolated from the Iheya Ridge and its unexpected adaptive capabilities to extreme environments.</title>
        <authorList>
            <person name="Takami H."/>
            <person name="Takaki Y."/>
            <person name="Uchiyama I."/>
        </authorList>
    </citation>
    <scope>NUCLEOTIDE SEQUENCE [LARGE SCALE GENOMIC DNA]</scope>
    <source>
        <strain evidence="6">DSM 14371 / CIP 107618 / JCM 11309 / KCTC 3954 / HTE831</strain>
    </source>
</reference>
<dbReference type="Pfam" id="PF00440">
    <property type="entry name" value="TetR_N"/>
    <property type="match status" value="1"/>
</dbReference>
<keyword evidence="6" id="KW-1185">Reference proteome</keyword>
<dbReference type="KEGG" id="oih:OB2770"/>
<proteinExistence type="predicted"/>
<feature type="DNA-binding region" description="H-T-H motif" evidence="3">
    <location>
        <begin position="25"/>
        <end position="44"/>
    </location>
</feature>
<dbReference type="InterPro" id="IPR009057">
    <property type="entry name" value="Homeodomain-like_sf"/>
</dbReference>
<dbReference type="EMBL" id="BA000028">
    <property type="protein sequence ID" value="BAC14726.1"/>
    <property type="molecule type" value="Genomic_DNA"/>
</dbReference>
<dbReference type="InterPro" id="IPR001647">
    <property type="entry name" value="HTH_TetR"/>
</dbReference>
<accession>Q8EMS1</accession>
<dbReference type="Proteomes" id="UP000000822">
    <property type="component" value="Chromosome"/>
</dbReference>
<dbReference type="PROSITE" id="PS01081">
    <property type="entry name" value="HTH_TETR_1"/>
    <property type="match status" value="1"/>
</dbReference>
<dbReference type="GO" id="GO:0003677">
    <property type="term" value="F:DNA binding"/>
    <property type="evidence" value="ECO:0007669"/>
    <property type="project" value="UniProtKB-UniRule"/>
</dbReference>
<dbReference type="InterPro" id="IPR023772">
    <property type="entry name" value="DNA-bd_HTH_TetR-type_CS"/>
</dbReference>
<evidence type="ECO:0000256" key="1">
    <source>
        <dbReference type="ARBA" id="ARBA00022491"/>
    </source>
</evidence>
<dbReference type="PANTHER" id="PTHR43479">
    <property type="entry name" value="ACREF/ENVCD OPERON REPRESSOR-RELATED"/>
    <property type="match status" value="1"/>
</dbReference>
<reference evidence="5 6" key="1">
    <citation type="journal article" date="2001" name="FEMS Microbiol. Lett.">
        <title>Oceanobacillus iheyensis gen. nov., sp. nov., a deep-sea extremely halotolerant and alkaliphilic species isolated from a depth of 1050 m on the Iheya Ridge.</title>
        <authorList>
            <person name="Lu J."/>
            <person name="Nogi Y."/>
            <person name="Takami H."/>
        </authorList>
    </citation>
    <scope>NUCLEOTIDE SEQUENCE [LARGE SCALE GENOMIC DNA]</scope>
    <source>
        <strain evidence="6">DSM 14371 / CIP 107618 / JCM 11309 / KCTC 3954 / HTE831</strain>
    </source>
</reference>
<dbReference type="AlphaFoldDB" id="Q8EMS1"/>
<gene>
    <name evidence="5" type="ordered locus">OB2770</name>
</gene>